<keyword evidence="1" id="KW-0805">Transcription regulation</keyword>
<sequence length="234" mass="25938">MQSATEMSKCEQCIVRKFSSLKSLDKSELISISECKTSQQIEKGSFLFEEGDHLNGVYCIKSGICKLTKLASNGKSHIVKFIKKGDLLGQRSIVSDDAVGLSATAIETMEVCFIPKSEILSVFKNNANFSADIINDICYDLKLANEHIVQMAQKPVKSRFASSLLSLYEEFGVDKEGFLKISLSREEFANIVGTATESMIRMISDFSKKELIETEGKKIKLLNNVKLGLLAEDL</sequence>
<dbReference type="SMART" id="SM00100">
    <property type="entry name" value="cNMP"/>
    <property type="match status" value="1"/>
</dbReference>
<dbReference type="InterPro" id="IPR050397">
    <property type="entry name" value="Env_Response_Regulators"/>
</dbReference>
<dbReference type="PANTHER" id="PTHR24567">
    <property type="entry name" value="CRP FAMILY TRANSCRIPTIONAL REGULATORY PROTEIN"/>
    <property type="match status" value="1"/>
</dbReference>
<dbReference type="Gene3D" id="1.10.10.10">
    <property type="entry name" value="Winged helix-like DNA-binding domain superfamily/Winged helix DNA-binding domain"/>
    <property type="match status" value="1"/>
</dbReference>
<dbReference type="GO" id="GO:0005829">
    <property type="term" value="C:cytosol"/>
    <property type="evidence" value="ECO:0007669"/>
    <property type="project" value="TreeGrafter"/>
</dbReference>
<dbReference type="CDD" id="cd00038">
    <property type="entry name" value="CAP_ED"/>
    <property type="match status" value="1"/>
</dbReference>
<evidence type="ECO:0000259" key="4">
    <source>
        <dbReference type="PROSITE" id="PS50042"/>
    </source>
</evidence>
<evidence type="ECO:0000256" key="2">
    <source>
        <dbReference type="ARBA" id="ARBA00023125"/>
    </source>
</evidence>
<dbReference type="InterPro" id="IPR036388">
    <property type="entry name" value="WH-like_DNA-bd_sf"/>
</dbReference>
<accession>I3C5C7</accession>
<gene>
    <name evidence="6" type="ORF">JoomaDRAFT_1815</name>
</gene>
<feature type="domain" description="HTH crp-type" evidence="5">
    <location>
        <begin position="154"/>
        <end position="225"/>
    </location>
</feature>
<dbReference type="Gene3D" id="2.60.120.10">
    <property type="entry name" value="Jelly Rolls"/>
    <property type="match status" value="1"/>
</dbReference>
<evidence type="ECO:0000256" key="1">
    <source>
        <dbReference type="ARBA" id="ARBA00023015"/>
    </source>
</evidence>
<dbReference type="PROSITE" id="PS51063">
    <property type="entry name" value="HTH_CRP_2"/>
    <property type="match status" value="1"/>
</dbReference>
<dbReference type="PANTHER" id="PTHR24567:SF26">
    <property type="entry name" value="REGULATORY PROTEIN YEIL"/>
    <property type="match status" value="1"/>
</dbReference>
<proteinExistence type="predicted"/>
<name>I3C5C7_9FLAO</name>
<keyword evidence="3" id="KW-0804">Transcription</keyword>
<dbReference type="GO" id="GO:0003677">
    <property type="term" value="F:DNA binding"/>
    <property type="evidence" value="ECO:0007669"/>
    <property type="project" value="UniProtKB-KW"/>
</dbReference>
<feature type="domain" description="Cyclic nucleotide-binding" evidence="4">
    <location>
        <begin position="20"/>
        <end position="123"/>
    </location>
</feature>
<protein>
    <submittedName>
        <fullName evidence="6">cAMP-binding protein</fullName>
    </submittedName>
</protein>
<dbReference type="Proteomes" id="UP000004690">
    <property type="component" value="Unassembled WGS sequence"/>
</dbReference>
<dbReference type="AlphaFoldDB" id="I3C5C7"/>
<dbReference type="InterPro" id="IPR000595">
    <property type="entry name" value="cNMP-bd_dom"/>
</dbReference>
<dbReference type="Pfam" id="PF00027">
    <property type="entry name" value="cNMP_binding"/>
    <property type="match status" value="1"/>
</dbReference>
<reference evidence="6 7" key="1">
    <citation type="submission" date="2012-02" db="EMBL/GenBank/DDBJ databases">
        <title>Improved High-Quality Draft genome of Joostella marina DSM 19592.</title>
        <authorList>
            <consortium name="US DOE Joint Genome Institute (JGI-PGF)"/>
            <person name="Lucas S."/>
            <person name="Copeland A."/>
            <person name="Lapidus A."/>
            <person name="Bruce D."/>
            <person name="Goodwin L."/>
            <person name="Pitluck S."/>
            <person name="Peters L."/>
            <person name="Chertkov O."/>
            <person name="Ovchinnikova G."/>
            <person name="Kyrpides N."/>
            <person name="Mavromatis K."/>
            <person name="Detter J.C."/>
            <person name="Han C."/>
            <person name="Land M."/>
            <person name="Hauser L."/>
            <person name="Markowitz V."/>
            <person name="Cheng J.-F."/>
            <person name="Hugenholtz P."/>
            <person name="Woyke T."/>
            <person name="Wu D."/>
            <person name="Tindall B."/>
            <person name="Brambilla E."/>
            <person name="Klenk H.-P."/>
            <person name="Eisen J.A."/>
        </authorList>
    </citation>
    <scope>NUCLEOTIDE SEQUENCE [LARGE SCALE GENOMIC DNA]</scope>
    <source>
        <strain evidence="6 7">DSM 19592</strain>
    </source>
</reference>
<evidence type="ECO:0000256" key="3">
    <source>
        <dbReference type="ARBA" id="ARBA00023163"/>
    </source>
</evidence>
<dbReference type="GO" id="GO:0003700">
    <property type="term" value="F:DNA-binding transcription factor activity"/>
    <property type="evidence" value="ECO:0007669"/>
    <property type="project" value="TreeGrafter"/>
</dbReference>
<dbReference type="eggNOG" id="COG0664">
    <property type="taxonomic scope" value="Bacteria"/>
</dbReference>
<dbReference type="InterPro" id="IPR018490">
    <property type="entry name" value="cNMP-bd_dom_sf"/>
</dbReference>
<evidence type="ECO:0000259" key="5">
    <source>
        <dbReference type="PROSITE" id="PS51063"/>
    </source>
</evidence>
<dbReference type="EMBL" id="JH651379">
    <property type="protein sequence ID" value="EIJ38820.1"/>
    <property type="molecule type" value="Genomic_DNA"/>
</dbReference>
<evidence type="ECO:0000313" key="7">
    <source>
        <dbReference type="Proteomes" id="UP000004690"/>
    </source>
</evidence>
<dbReference type="Pfam" id="PF13545">
    <property type="entry name" value="HTH_Crp_2"/>
    <property type="match status" value="1"/>
</dbReference>
<keyword evidence="2" id="KW-0238">DNA-binding</keyword>
<dbReference type="SUPFAM" id="SSF51206">
    <property type="entry name" value="cAMP-binding domain-like"/>
    <property type="match status" value="1"/>
</dbReference>
<organism evidence="6 7">
    <name type="scientific">Galbibacter orientalis DSM 19592</name>
    <dbReference type="NCBI Taxonomy" id="926559"/>
    <lineage>
        <taxon>Bacteria</taxon>
        <taxon>Pseudomonadati</taxon>
        <taxon>Bacteroidota</taxon>
        <taxon>Flavobacteriia</taxon>
        <taxon>Flavobacteriales</taxon>
        <taxon>Flavobacteriaceae</taxon>
        <taxon>Galbibacter</taxon>
    </lineage>
</organism>
<dbReference type="InterPro" id="IPR012318">
    <property type="entry name" value="HTH_CRP"/>
</dbReference>
<dbReference type="InterPro" id="IPR014710">
    <property type="entry name" value="RmlC-like_jellyroll"/>
</dbReference>
<dbReference type="STRING" id="926559.JoomaDRAFT_1815"/>
<dbReference type="InterPro" id="IPR036390">
    <property type="entry name" value="WH_DNA-bd_sf"/>
</dbReference>
<evidence type="ECO:0000313" key="6">
    <source>
        <dbReference type="EMBL" id="EIJ38820.1"/>
    </source>
</evidence>
<dbReference type="PROSITE" id="PS50042">
    <property type="entry name" value="CNMP_BINDING_3"/>
    <property type="match status" value="1"/>
</dbReference>
<keyword evidence="7" id="KW-1185">Reference proteome</keyword>
<dbReference type="HOGENOM" id="CLU_075053_0_3_10"/>
<dbReference type="SUPFAM" id="SSF46785">
    <property type="entry name" value="Winged helix' DNA-binding domain"/>
    <property type="match status" value="1"/>
</dbReference>